<keyword evidence="3" id="KW-1185">Reference proteome</keyword>
<evidence type="ECO:0000313" key="2">
    <source>
        <dbReference type="EMBL" id="TID21528.1"/>
    </source>
</evidence>
<feature type="transmembrane region" description="Helical" evidence="1">
    <location>
        <begin position="93"/>
        <end position="116"/>
    </location>
</feature>
<evidence type="ECO:0000256" key="1">
    <source>
        <dbReference type="SAM" id="Phobius"/>
    </source>
</evidence>
<sequence length="191" mass="21237">MLTKTKGAASWTTTHSWFVVMGGFAVKDPEGIAHALKSMDFLVLLRARVIEFPRISVIEIEEKSKGSGFIKAIAAVQILYLAAELLGRAIQRLAVSTLELFTLAMVMMALFLYALWWNKPQDVRLPFMVKFKNGSDGAPALLDRGVQLRKRVGLLAFNFSHTRENVLITVLAVTIFGACHLIGWNFDSLLV</sequence>
<keyword evidence="1" id="KW-1133">Transmembrane helix</keyword>
<dbReference type="PANTHER" id="PTHR35043">
    <property type="entry name" value="TRANSCRIPTION FACTOR DOMAIN-CONTAINING PROTEIN"/>
    <property type="match status" value="1"/>
</dbReference>
<dbReference type="EMBL" id="SNSC02000009">
    <property type="protein sequence ID" value="TID21528.1"/>
    <property type="molecule type" value="Genomic_DNA"/>
</dbReference>
<reference evidence="2 3" key="1">
    <citation type="submission" date="2019-04" db="EMBL/GenBank/DDBJ databases">
        <title>High contiguity whole genome sequence and gene annotation resource for two Venturia nashicola isolates.</title>
        <authorList>
            <person name="Prokchorchik M."/>
            <person name="Won K."/>
            <person name="Lee Y."/>
            <person name="Choi E.D."/>
            <person name="Segonzac C."/>
            <person name="Sohn K.H."/>
        </authorList>
    </citation>
    <scope>NUCLEOTIDE SEQUENCE [LARGE SCALE GENOMIC DNA]</scope>
    <source>
        <strain evidence="2 3">PRI2</strain>
    </source>
</reference>
<feature type="transmembrane region" description="Helical" evidence="1">
    <location>
        <begin position="166"/>
        <end position="186"/>
    </location>
</feature>
<organism evidence="2 3">
    <name type="scientific">Venturia nashicola</name>
    <dbReference type="NCBI Taxonomy" id="86259"/>
    <lineage>
        <taxon>Eukaryota</taxon>
        <taxon>Fungi</taxon>
        <taxon>Dikarya</taxon>
        <taxon>Ascomycota</taxon>
        <taxon>Pezizomycotina</taxon>
        <taxon>Dothideomycetes</taxon>
        <taxon>Pleosporomycetidae</taxon>
        <taxon>Venturiales</taxon>
        <taxon>Venturiaceae</taxon>
        <taxon>Venturia</taxon>
    </lineage>
</organism>
<gene>
    <name evidence="2" type="ORF">E6O75_ATG04923</name>
</gene>
<dbReference type="PANTHER" id="PTHR35043:SF8">
    <property type="entry name" value="DUF4220 DOMAIN-CONTAINING PROTEIN"/>
    <property type="match status" value="1"/>
</dbReference>
<keyword evidence="1" id="KW-0812">Transmembrane</keyword>
<protein>
    <submittedName>
        <fullName evidence="2">Uncharacterized protein</fullName>
    </submittedName>
</protein>
<name>A0A4Z1NZ32_9PEZI</name>
<proteinExistence type="predicted"/>
<accession>A0A4Z1NZ32</accession>
<dbReference type="AlphaFoldDB" id="A0A4Z1NZ32"/>
<keyword evidence="1" id="KW-0472">Membrane</keyword>
<evidence type="ECO:0000313" key="3">
    <source>
        <dbReference type="Proteomes" id="UP000298493"/>
    </source>
</evidence>
<dbReference type="STRING" id="86259.A0A4Z1NZ32"/>
<dbReference type="Proteomes" id="UP000298493">
    <property type="component" value="Unassembled WGS sequence"/>
</dbReference>
<comment type="caution">
    <text evidence="2">The sequence shown here is derived from an EMBL/GenBank/DDBJ whole genome shotgun (WGS) entry which is preliminary data.</text>
</comment>